<dbReference type="SUPFAM" id="SSF52799">
    <property type="entry name" value="(Phosphotyrosine protein) phosphatases II"/>
    <property type="match status" value="1"/>
</dbReference>
<keyword evidence="6" id="KW-0904">Protein phosphatase</keyword>
<evidence type="ECO:0000259" key="11">
    <source>
        <dbReference type="PROSITE" id="PS50178"/>
    </source>
</evidence>
<dbReference type="InterPro" id="IPR029021">
    <property type="entry name" value="Prot-tyrosine_phosphatase-like"/>
</dbReference>
<dbReference type="Gene3D" id="3.30.40.10">
    <property type="entry name" value="Zinc/RING finger domain, C3HC4 (zinc finger)"/>
    <property type="match status" value="1"/>
</dbReference>
<dbReference type="Pfam" id="PF01363">
    <property type="entry name" value="FYVE"/>
    <property type="match status" value="1"/>
</dbReference>
<dbReference type="InterPro" id="IPR000340">
    <property type="entry name" value="Dual-sp_phosphatase_cat-dom"/>
</dbReference>
<evidence type="ECO:0000256" key="3">
    <source>
        <dbReference type="ARBA" id="ARBA00022771"/>
    </source>
</evidence>
<evidence type="ECO:0000256" key="6">
    <source>
        <dbReference type="ARBA" id="ARBA00022912"/>
    </source>
</evidence>
<dbReference type="GO" id="GO:0043409">
    <property type="term" value="P:negative regulation of MAPK cascade"/>
    <property type="evidence" value="ECO:0007669"/>
    <property type="project" value="TreeGrafter"/>
</dbReference>
<dbReference type="PANTHER" id="PTHR10159">
    <property type="entry name" value="DUAL SPECIFICITY PROTEIN PHOSPHATASE"/>
    <property type="match status" value="1"/>
</dbReference>
<accession>A0A8K1C5W6</accession>
<dbReference type="Pfam" id="PF00782">
    <property type="entry name" value="DSPc"/>
    <property type="match status" value="1"/>
</dbReference>
<evidence type="ECO:0000256" key="8">
    <source>
        <dbReference type="SAM" id="MobiDB-lite"/>
    </source>
</evidence>
<reference evidence="13" key="1">
    <citation type="submission" date="2019-03" db="EMBL/GenBank/DDBJ databases">
        <title>Long read genome sequence of the mycoparasitic Pythium oligandrum ATCC 38472 isolated from sugarbeet rhizosphere.</title>
        <authorList>
            <person name="Gaulin E."/>
        </authorList>
    </citation>
    <scope>NUCLEOTIDE SEQUENCE</scope>
    <source>
        <strain evidence="13">ATCC 38472_TT</strain>
    </source>
</reference>
<dbReference type="CDD" id="cd00065">
    <property type="entry name" value="FYVE_like_SF"/>
    <property type="match status" value="1"/>
</dbReference>
<name>A0A8K1C5W6_PYTOL</name>
<dbReference type="GO" id="GO:0008330">
    <property type="term" value="F:protein tyrosine/threonine phosphatase activity"/>
    <property type="evidence" value="ECO:0007669"/>
    <property type="project" value="TreeGrafter"/>
</dbReference>
<dbReference type="PANTHER" id="PTHR10159:SF519">
    <property type="entry name" value="DUAL SPECIFICITY PROTEIN PHOSPHATASE MPK3"/>
    <property type="match status" value="1"/>
</dbReference>
<evidence type="ECO:0008006" key="15">
    <source>
        <dbReference type="Google" id="ProtNLM"/>
    </source>
</evidence>
<keyword evidence="14" id="KW-1185">Reference proteome</keyword>
<dbReference type="EMBL" id="SPLM01000144">
    <property type="protein sequence ID" value="TMW57034.1"/>
    <property type="molecule type" value="Genomic_DNA"/>
</dbReference>
<keyword evidence="2" id="KW-0479">Metal-binding</keyword>
<dbReference type="AlphaFoldDB" id="A0A8K1C5W6"/>
<dbReference type="SMART" id="SM00195">
    <property type="entry name" value="DSPc"/>
    <property type="match status" value="1"/>
</dbReference>
<comment type="similarity">
    <text evidence="1">Belongs to the protein-tyrosine phosphatase family. Non-receptor class dual specificity subfamily.</text>
</comment>
<evidence type="ECO:0000313" key="14">
    <source>
        <dbReference type="Proteomes" id="UP000794436"/>
    </source>
</evidence>
<keyword evidence="3 7" id="KW-0863">Zinc-finger</keyword>
<protein>
    <recommendedName>
        <fullName evidence="15">Dual specificity phosphatase</fullName>
    </recommendedName>
</protein>
<feature type="domain" description="Tyrosine-protein phosphatase" evidence="9">
    <location>
        <begin position="211"/>
        <end position="355"/>
    </location>
</feature>
<organism evidence="13 14">
    <name type="scientific">Pythium oligandrum</name>
    <name type="common">Mycoparasitic fungus</name>
    <dbReference type="NCBI Taxonomy" id="41045"/>
    <lineage>
        <taxon>Eukaryota</taxon>
        <taxon>Sar</taxon>
        <taxon>Stramenopiles</taxon>
        <taxon>Oomycota</taxon>
        <taxon>Peronosporomycetes</taxon>
        <taxon>Pythiales</taxon>
        <taxon>Pythiaceae</taxon>
        <taxon>Pythium</taxon>
    </lineage>
</organism>
<dbReference type="InterPro" id="IPR001763">
    <property type="entry name" value="Rhodanese-like_dom"/>
</dbReference>
<evidence type="ECO:0000256" key="1">
    <source>
        <dbReference type="ARBA" id="ARBA00008601"/>
    </source>
</evidence>
<dbReference type="OrthoDB" id="10252009at2759"/>
<evidence type="ECO:0000256" key="2">
    <source>
        <dbReference type="ARBA" id="ARBA00022723"/>
    </source>
</evidence>
<evidence type="ECO:0000259" key="10">
    <source>
        <dbReference type="PROSITE" id="PS50056"/>
    </source>
</evidence>
<dbReference type="GO" id="GO:0008270">
    <property type="term" value="F:zinc ion binding"/>
    <property type="evidence" value="ECO:0007669"/>
    <property type="project" value="UniProtKB-KW"/>
</dbReference>
<evidence type="ECO:0000313" key="13">
    <source>
        <dbReference type="EMBL" id="TMW57034.1"/>
    </source>
</evidence>
<gene>
    <name evidence="13" type="ORF">Poli38472_002959</name>
</gene>
<dbReference type="InterPro" id="IPR017455">
    <property type="entry name" value="Znf_FYVE-rel"/>
</dbReference>
<dbReference type="PROSITE" id="PS50178">
    <property type="entry name" value="ZF_FYVE"/>
    <property type="match status" value="1"/>
</dbReference>
<evidence type="ECO:0000259" key="12">
    <source>
        <dbReference type="PROSITE" id="PS50206"/>
    </source>
</evidence>
<dbReference type="InterPro" id="IPR013083">
    <property type="entry name" value="Znf_RING/FYVE/PHD"/>
</dbReference>
<dbReference type="InterPro" id="IPR000306">
    <property type="entry name" value="Znf_FYVE"/>
</dbReference>
<dbReference type="SUPFAM" id="SSF57903">
    <property type="entry name" value="FYVE/PHD zinc finger"/>
    <property type="match status" value="1"/>
</dbReference>
<keyword evidence="4" id="KW-0378">Hydrolase</keyword>
<dbReference type="GO" id="GO:0005737">
    <property type="term" value="C:cytoplasm"/>
    <property type="evidence" value="ECO:0007669"/>
    <property type="project" value="TreeGrafter"/>
</dbReference>
<feature type="domain" description="FYVE-type" evidence="11">
    <location>
        <begin position="383"/>
        <end position="451"/>
    </location>
</feature>
<dbReference type="InterPro" id="IPR016130">
    <property type="entry name" value="Tyr_Pase_AS"/>
</dbReference>
<sequence length="713" mass="80924">MHGRRISDSGAATTTRPTNEEISHRAMSVGDGKPSGATENGTIGEPMPRKRLVATGRVTCRWLYNQAQASRGIILIDTRPLAEYEEDTIPSAISVPPMPQCRTLEDVEEGISEDQRYLFSSKKRKLRDVVLFGDAVKMNSNSPKNDGSDGTCWLQQLEKLITADGQVMSVKTLTDGFLTFKYRYPFFTTSAILDEMSTLARTQSGTHNVNYPNEILDGFLFLGNMWHAQSKKVIRHLGITHIVNASLDIENVFEHDGVKYHEVKIKDRVESDISTFFDSTYAFIESAKRMQHARVLVHCTQGISRSATLVIMYLMRAHHWSLVTAVNYALASRGVVYPNQGFMRCLMQDEFRQYKGNSLTPDEVDILLQHQIPDRPIPLQIHDQKSETCSKCCKVFGLLEWKHRCSHCRKEYCSKCTSTRLAIFERERESNPYEEIRRGRRVCDSCVRRLWEINLPRPRKSSRSLRGMRTKQLYVNSMSTFGKQVCITYFEGTDNQVILDLITIRFDVQTNQIVDIATDTGDPVQDLISLPDDSVVMISVGNAGVQDVPQRQKLTNGYGRRYQALRDHNAALKDHIEIGERLSRGRFSSEGNMVSLMDQTEREETRRSNSFHLDRPAEFSAQPAIDPKQAETKFRELWNLSFPSLGLIDRSELLSIQNPMLLTDVMLGISGVASGATTLQSFEARLSELGYLDHDRELVMRLLKRSLTTKAAV</sequence>
<evidence type="ECO:0000259" key="9">
    <source>
        <dbReference type="PROSITE" id="PS50054"/>
    </source>
</evidence>
<dbReference type="InterPro" id="IPR020422">
    <property type="entry name" value="TYR_PHOSPHATASE_DUAL_dom"/>
</dbReference>
<dbReference type="PROSITE" id="PS50056">
    <property type="entry name" value="TYR_PHOSPHATASE_2"/>
    <property type="match status" value="1"/>
</dbReference>
<proteinExistence type="inferred from homology"/>
<dbReference type="PROSITE" id="PS50054">
    <property type="entry name" value="TYR_PHOSPHATASE_DUAL"/>
    <property type="match status" value="1"/>
</dbReference>
<dbReference type="PROSITE" id="PS00383">
    <property type="entry name" value="TYR_PHOSPHATASE_1"/>
    <property type="match status" value="1"/>
</dbReference>
<dbReference type="GO" id="GO:0033550">
    <property type="term" value="F:MAP kinase tyrosine phosphatase activity"/>
    <property type="evidence" value="ECO:0007669"/>
    <property type="project" value="TreeGrafter"/>
</dbReference>
<dbReference type="Proteomes" id="UP000794436">
    <property type="component" value="Unassembled WGS sequence"/>
</dbReference>
<evidence type="ECO:0000256" key="4">
    <source>
        <dbReference type="ARBA" id="ARBA00022801"/>
    </source>
</evidence>
<dbReference type="InterPro" id="IPR036873">
    <property type="entry name" value="Rhodanese-like_dom_sf"/>
</dbReference>
<dbReference type="FunFam" id="3.90.190.10:FF:000109">
    <property type="entry name" value="Dual specificity phosphatase"/>
    <property type="match status" value="1"/>
</dbReference>
<comment type="caution">
    <text evidence="13">The sequence shown here is derived from an EMBL/GenBank/DDBJ whole genome shotgun (WGS) entry which is preliminary data.</text>
</comment>
<dbReference type="SUPFAM" id="SSF52821">
    <property type="entry name" value="Rhodanese/Cell cycle control phosphatase"/>
    <property type="match status" value="1"/>
</dbReference>
<dbReference type="CDD" id="cd14498">
    <property type="entry name" value="DSP"/>
    <property type="match status" value="1"/>
</dbReference>
<dbReference type="Gene3D" id="3.90.190.10">
    <property type="entry name" value="Protein tyrosine phosphatase superfamily"/>
    <property type="match status" value="1"/>
</dbReference>
<dbReference type="InterPro" id="IPR011011">
    <property type="entry name" value="Znf_FYVE_PHD"/>
</dbReference>
<dbReference type="Gene3D" id="3.40.250.10">
    <property type="entry name" value="Rhodanese-like domain"/>
    <property type="match status" value="1"/>
</dbReference>
<keyword evidence="5" id="KW-0862">Zinc</keyword>
<feature type="domain" description="Rhodanese" evidence="12">
    <location>
        <begin position="69"/>
        <end position="96"/>
    </location>
</feature>
<dbReference type="PROSITE" id="PS50206">
    <property type="entry name" value="RHODANESE_3"/>
    <property type="match status" value="1"/>
</dbReference>
<feature type="region of interest" description="Disordered" evidence="8">
    <location>
        <begin position="1"/>
        <end position="47"/>
    </location>
</feature>
<evidence type="ECO:0000256" key="7">
    <source>
        <dbReference type="PROSITE-ProRule" id="PRU00091"/>
    </source>
</evidence>
<feature type="domain" description="Tyrosine specific protein phosphatases" evidence="10">
    <location>
        <begin position="274"/>
        <end position="333"/>
    </location>
</feature>
<dbReference type="GO" id="GO:0017017">
    <property type="term" value="F:MAP kinase tyrosine/serine/threonine phosphatase activity"/>
    <property type="evidence" value="ECO:0007669"/>
    <property type="project" value="TreeGrafter"/>
</dbReference>
<dbReference type="InterPro" id="IPR000387">
    <property type="entry name" value="Tyr_Pase_dom"/>
</dbReference>
<evidence type="ECO:0000256" key="5">
    <source>
        <dbReference type="ARBA" id="ARBA00022833"/>
    </source>
</evidence>